<reference evidence="4" key="1">
    <citation type="journal article" date="2022" name="Genome Biol. Evol.">
        <title>A New Gene Family Diagnostic for Intracellular Biomineralization of Amorphous Ca Carbonates by Cyanobacteria.</title>
        <authorList>
            <person name="Benzerara K."/>
            <person name="Duprat E."/>
            <person name="Bitard-Feildel T."/>
            <person name="Caumes G."/>
            <person name="Cassier-Chauvat C."/>
            <person name="Chauvat F."/>
            <person name="Dezi M."/>
            <person name="Diop S.I."/>
            <person name="Gaschignard G."/>
            <person name="Gorgen S."/>
            <person name="Gugger M."/>
            <person name="Lopez-Garcia P."/>
            <person name="Millet M."/>
            <person name="Skouri-Panet F."/>
            <person name="Moreira D."/>
            <person name="Callebaut I."/>
        </authorList>
    </citation>
    <scope>NUCLEOTIDE SEQUENCE</scope>
    <source>
        <strain evidence="4">G9</strain>
    </source>
</reference>
<name>A0ABT6F144_9SYNE</name>
<dbReference type="InterPro" id="IPR016181">
    <property type="entry name" value="Acyl_CoA_acyltransferase"/>
</dbReference>
<proteinExistence type="predicted"/>
<dbReference type="RefSeq" id="WP_277867435.1">
    <property type="nucleotide sequence ID" value="NZ_JAKKUT010000002.1"/>
</dbReference>
<evidence type="ECO:0000259" key="3">
    <source>
        <dbReference type="PROSITE" id="PS51186"/>
    </source>
</evidence>
<accession>A0ABT6F144</accession>
<dbReference type="EC" id="2.3.1.-" evidence="4"/>
<dbReference type="PROSITE" id="PS51186">
    <property type="entry name" value="GNAT"/>
    <property type="match status" value="1"/>
</dbReference>
<gene>
    <name evidence="4" type="ORF">L3556_11615</name>
</gene>
<dbReference type="InterPro" id="IPR000182">
    <property type="entry name" value="GNAT_dom"/>
</dbReference>
<dbReference type="Gene3D" id="3.40.630.30">
    <property type="match status" value="1"/>
</dbReference>
<dbReference type="EMBL" id="JAKKUT010000002">
    <property type="protein sequence ID" value="MDG2991572.1"/>
    <property type="molecule type" value="Genomic_DNA"/>
</dbReference>
<evidence type="ECO:0000313" key="5">
    <source>
        <dbReference type="Proteomes" id="UP001154265"/>
    </source>
</evidence>
<keyword evidence="5" id="KW-1185">Reference proteome</keyword>
<evidence type="ECO:0000313" key="4">
    <source>
        <dbReference type="EMBL" id="MDG2991572.1"/>
    </source>
</evidence>
<dbReference type="InterPro" id="IPR050680">
    <property type="entry name" value="YpeA/RimI_acetyltransf"/>
</dbReference>
<dbReference type="GO" id="GO:0016746">
    <property type="term" value="F:acyltransferase activity"/>
    <property type="evidence" value="ECO:0007669"/>
    <property type="project" value="UniProtKB-KW"/>
</dbReference>
<dbReference type="PANTHER" id="PTHR43420:SF44">
    <property type="entry name" value="ACETYLTRANSFERASE YPEA"/>
    <property type="match status" value="1"/>
</dbReference>
<feature type="domain" description="N-acetyltransferase" evidence="3">
    <location>
        <begin position="3"/>
        <end position="156"/>
    </location>
</feature>
<sequence length="185" mass="20941">MQIYLAPLQEGDIGAAIALDQRCLGGFWGEASYRQELSQPHHTLLGIHGQGMDHLPQERELLALGASWGILEETHITLLMVHPDYRRRGLGQCLLWGLLKDAQQRGDRQWATLEVRASNQGALHLYQGFGFTSVGTRPRYYDHPVEDAVILWCKGLGTASFRQGLATKKKAIIARFHRWGWQFHS</sequence>
<dbReference type="CDD" id="cd04301">
    <property type="entry name" value="NAT_SF"/>
    <property type="match status" value="1"/>
</dbReference>
<evidence type="ECO:0000256" key="2">
    <source>
        <dbReference type="ARBA" id="ARBA00023315"/>
    </source>
</evidence>
<keyword evidence="1 4" id="KW-0808">Transferase</keyword>
<organism evidence="4 5">
    <name type="scientific">Candidatus Synechococcus calcipolaris G9</name>
    <dbReference type="NCBI Taxonomy" id="1497997"/>
    <lineage>
        <taxon>Bacteria</taxon>
        <taxon>Bacillati</taxon>
        <taxon>Cyanobacteriota</taxon>
        <taxon>Cyanophyceae</taxon>
        <taxon>Synechococcales</taxon>
        <taxon>Synechococcaceae</taxon>
        <taxon>Synechococcus</taxon>
    </lineage>
</organism>
<dbReference type="SUPFAM" id="SSF55729">
    <property type="entry name" value="Acyl-CoA N-acyltransferases (Nat)"/>
    <property type="match status" value="1"/>
</dbReference>
<evidence type="ECO:0000256" key="1">
    <source>
        <dbReference type="ARBA" id="ARBA00022679"/>
    </source>
</evidence>
<reference evidence="4" key="2">
    <citation type="submission" date="2022-01" db="EMBL/GenBank/DDBJ databases">
        <authorList>
            <person name="Zivanovic Y."/>
            <person name="Moreira D."/>
            <person name="Lopez-Garcia P."/>
        </authorList>
    </citation>
    <scope>NUCLEOTIDE SEQUENCE</scope>
    <source>
        <strain evidence="4">G9</strain>
    </source>
</reference>
<dbReference type="Proteomes" id="UP001154265">
    <property type="component" value="Unassembled WGS sequence"/>
</dbReference>
<dbReference type="Pfam" id="PF00583">
    <property type="entry name" value="Acetyltransf_1"/>
    <property type="match status" value="1"/>
</dbReference>
<dbReference type="PANTHER" id="PTHR43420">
    <property type="entry name" value="ACETYLTRANSFERASE"/>
    <property type="match status" value="1"/>
</dbReference>
<protein>
    <submittedName>
        <fullName evidence="4">GNAT family N-acetyltransferase</fullName>
        <ecNumber evidence="4">2.3.1.-</ecNumber>
    </submittedName>
</protein>
<comment type="caution">
    <text evidence="4">The sequence shown here is derived from an EMBL/GenBank/DDBJ whole genome shotgun (WGS) entry which is preliminary data.</text>
</comment>
<keyword evidence="2 4" id="KW-0012">Acyltransferase</keyword>